<comment type="caution">
    <text evidence="3">The sequence shown here is derived from an EMBL/GenBank/DDBJ whole genome shotgun (WGS) entry which is preliminary data.</text>
</comment>
<keyword evidence="1" id="KW-1133">Transmembrane helix</keyword>
<feature type="transmembrane region" description="Helical" evidence="1">
    <location>
        <begin position="326"/>
        <end position="350"/>
    </location>
</feature>
<keyword evidence="1" id="KW-0472">Membrane</keyword>
<accession>A0A1E3AF57</accession>
<dbReference type="Pfam" id="PF05569">
    <property type="entry name" value="Peptidase_M56"/>
    <property type="match status" value="1"/>
</dbReference>
<evidence type="ECO:0000256" key="1">
    <source>
        <dbReference type="SAM" id="Phobius"/>
    </source>
</evidence>
<proteinExistence type="predicted"/>
<dbReference type="PATRIC" id="fig|1432052.4.peg.3610"/>
<name>A0A1E3AF57_9FIRM</name>
<dbReference type="InterPro" id="IPR052173">
    <property type="entry name" value="Beta-lactam_resp_regulator"/>
</dbReference>
<dbReference type="Proteomes" id="UP000094067">
    <property type="component" value="Unassembled WGS sequence"/>
</dbReference>
<dbReference type="InterPro" id="IPR008756">
    <property type="entry name" value="Peptidase_M56"/>
</dbReference>
<dbReference type="CDD" id="cd07341">
    <property type="entry name" value="M56_BlaR1_MecR1_like"/>
    <property type="match status" value="1"/>
</dbReference>
<dbReference type="PANTHER" id="PTHR34978">
    <property type="entry name" value="POSSIBLE SENSOR-TRANSDUCER PROTEIN BLAR"/>
    <property type="match status" value="1"/>
</dbReference>
<evidence type="ECO:0000313" key="4">
    <source>
        <dbReference type="Proteomes" id="UP000094067"/>
    </source>
</evidence>
<evidence type="ECO:0000259" key="2">
    <source>
        <dbReference type="Pfam" id="PF05569"/>
    </source>
</evidence>
<gene>
    <name evidence="3" type="primary">blaR1_4</name>
    <name evidence="3" type="ORF">BEI61_03240</name>
</gene>
<dbReference type="PANTHER" id="PTHR34978:SF3">
    <property type="entry name" value="SLR0241 PROTEIN"/>
    <property type="match status" value="1"/>
</dbReference>
<reference evidence="3 4" key="1">
    <citation type="submission" date="2016-07" db="EMBL/GenBank/DDBJ databases">
        <title>Characterization of isolates of Eisenbergiella tayi derived from blood cultures, using whole genome sequencing.</title>
        <authorList>
            <person name="Burdz T."/>
            <person name="Wiebe D."/>
            <person name="Huynh C."/>
            <person name="Bernard K."/>
        </authorList>
    </citation>
    <scope>NUCLEOTIDE SEQUENCE [LARGE SCALE GENOMIC DNA]</scope>
    <source>
        <strain evidence="3 4">NML 110608</strain>
    </source>
</reference>
<organism evidence="3 4">
    <name type="scientific">Eisenbergiella tayi</name>
    <dbReference type="NCBI Taxonomy" id="1432052"/>
    <lineage>
        <taxon>Bacteria</taxon>
        <taxon>Bacillati</taxon>
        <taxon>Bacillota</taxon>
        <taxon>Clostridia</taxon>
        <taxon>Lachnospirales</taxon>
        <taxon>Lachnospiraceae</taxon>
        <taxon>Eisenbergiella</taxon>
    </lineage>
</organism>
<feature type="transmembrane region" description="Helical" evidence="1">
    <location>
        <begin position="118"/>
        <end position="139"/>
    </location>
</feature>
<dbReference type="RefSeq" id="WP_069153019.1">
    <property type="nucleotide sequence ID" value="NZ_MCGH01000002.1"/>
</dbReference>
<evidence type="ECO:0000313" key="3">
    <source>
        <dbReference type="EMBL" id="ODM07350.1"/>
    </source>
</evidence>
<keyword evidence="1" id="KW-0812">Transmembrane</keyword>
<protein>
    <submittedName>
        <fullName evidence="3">Regulatory protein BlaR1</fullName>
    </submittedName>
</protein>
<dbReference type="AlphaFoldDB" id="A0A1E3AF57"/>
<sequence>MNDIFKVFISMSLSGSLLILALLVLRHFLKSKISRQWQYYIWLIVIARLLLPFAPDTNLLGSIFQTAGQAIAQMNPVQLPQQEQDGLPDNKNALPSNMDQEELKLSEQFSGNGPIQELIALLVNNIWLVWLMTALIMLIRKITVYQSFVRFIKAGQSNISDIELLDKLSILAEQSKVKVPVGLCINPLISSPMLIGFIHPCIVLPDADISDTDFQYTVQHELIHYRRKDMFYKWLVQAVVCLHWFNPFVYLMSREIDKACEFSCDEALIAGLDSCGAQAYGKTLLDAMAKSGHYKESPASVTLSKNKELLKERLNAIMNFKKKSKAIVGITIILTIFFSAGAITAGAYSLPKEADEKDYSSRQESLIDSFAPFRSYGLLYNAELDRVFFNGQEVKAFVDLREPIPGGGYSFNLGYIESDSDSTLYLMTVQNTQGKVIGIQKMPDEIKEELYGAYSESLPKELYASDFEDEADSRSGSEWKNEYVSGIMYRTFDATTHLTAENITASDKFDRKDIPQEILDWISTCKGSDTVNVKRAVMDGKIDAWVYYDSDIRLAWNMDTEGTTIKLTLTDNVPEAMEGGTVIHYQAPTEYRDLEVFYNREKLITTVQ</sequence>
<feature type="domain" description="Peptidase M56" evidence="2">
    <location>
        <begin position="8"/>
        <end position="317"/>
    </location>
</feature>
<feature type="transmembrane region" description="Helical" evidence="1">
    <location>
        <begin position="6"/>
        <end position="25"/>
    </location>
</feature>
<dbReference type="EMBL" id="MCGH01000002">
    <property type="protein sequence ID" value="ODM07350.1"/>
    <property type="molecule type" value="Genomic_DNA"/>
</dbReference>